<dbReference type="Proteomes" id="UP000242015">
    <property type="component" value="Unassembled WGS sequence"/>
</dbReference>
<evidence type="ECO:0000313" key="2">
    <source>
        <dbReference type="Proteomes" id="UP000242015"/>
    </source>
</evidence>
<protein>
    <submittedName>
        <fullName evidence="1">Uncharacterized protein</fullName>
    </submittedName>
</protein>
<sequence>MSGGVSENRLEFYCGGWVEGARGVWGGLPSTSASATTHRYAAFGERSRVVGLIERFFCATSLDGDGQGFFSSVNVNRLVRDGLAHPLIQRHPERILHPPTTTGFAFTRV</sequence>
<dbReference type="EMBL" id="NEXF01000735">
    <property type="protein sequence ID" value="PSO03805.1"/>
    <property type="molecule type" value="Genomic_DNA"/>
</dbReference>
<name>A0A2R6BYV1_9ARCH</name>
<gene>
    <name evidence="1" type="ORF">B9Q04_19830</name>
</gene>
<reference evidence="1 2" key="1">
    <citation type="submission" date="2017-04" db="EMBL/GenBank/DDBJ databases">
        <title>Novel microbial lineages endemic to geothermal iron-oxide mats fill important gaps in the evolutionary history of Archaea.</title>
        <authorList>
            <person name="Jay Z.J."/>
            <person name="Beam J.P."/>
            <person name="Dlakic M."/>
            <person name="Rusch D.B."/>
            <person name="Kozubal M.A."/>
            <person name="Inskeep W.P."/>
        </authorList>
    </citation>
    <scope>NUCLEOTIDE SEQUENCE [LARGE SCALE GENOMIC DNA]</scope>
    <source>
        <strain evidence="1">BE_D</strain>
    </source>
</reference>
<evidence type="ECO:0000313" key="1">
    <source>
        <dbReference type="EMBL" id="PSO03805.1"/>
    </source>
</evidence>
<proteinExistence type="predicted"/>
<comment type="caution">
    <text evidence="1">The sequence shown here is derived from an EMBL/GenBank/DDBJ whole genome shotgun (WGS) entry which is preliminary data.</text>
</comment>
<organism evidence="1 2">
    <name type="scientific">Candidatus Marsarchaeota G2 archaeon BE_D</name>
    <dbReference type="NCBI Taxonomy" id="1978158"/>
    <lineage>
        <taxon>Archaea</taxon>
        <taxon>Candidatus Marsarchaeota</taxon>
        <taxon>Candidatus Marsarchaeota group 2</taxon>
    </lineage>
</organism>
<dbReference type="AlphaFoldDB" id="A0A2R6BYV1"/>
<accession>A0A2R6BYV1</accession>